<proteinExistence type="predicted"/>
<keyword evidence="3" id="KW-1185">Reference proteome</keyword>
<gene>
    <name evidence="2" type="ORF">WS67_20880</name>
</gene>
<dbReference type="InterPro" id="IPR039552">
    <property type="entry name" value="IS66_C"/>
</dbReference>
<dbReference type="AlphaFoldDB" id="A0A103DXJ3"/>
<accession>A0A103DXJ3</accession>
<name>A0A103DXJ3_9BURK</name>
<evidence type="ECO:0000313" key="2">
    <source>
        <dbReference type="EMBL" id="KVE24552.1"/>
    </source>
</evidence>
<comment type="caution">
    <text evidence="2">The sequence shown here is derived from an EMBL/GenBank/DDBJ whole genome shotgun (WGS) entry which is preliminary data.</text>
</comment>
<feature type="domain" description="Transposase IS66 C-terminal" evidence="1">
    <location>
        <begin position="21"/>
        <end position="55"/>
    </location>
</feature>
<dbReference type="Proteomes" id="UP000062788">
    <property type="component" value="Unassembled WGS sequence"/>
</dbReference>
<organism evidence="2 3">
    <name type="scientific">Burkholderia singularis</name>
    <dbReference type="NCBI Taxonomy" id="1503053"/>
    <lineage>
        <taxon>Bacteria</taxon>
        <taxon>Pseudomonadati</taxon>
        <taxon>Pseudomonadota</taxon>
        <taxon>Betaproteobacteria</taxon>
        <taxon>Burkholderiales</taxon>
        <taxon>Burkholderiaceae</taxon>
        <taxon>Burkholderia</taxon>
        <taxon>pseudomallei group</taxon>
    </lineage>
</organism>
<dbReference type="Pfam" id="PF13817">
    <property type="entry name" value="DDE_Tnp_IS66_C"/>
    <property type="match status" value="1"/>
</dbReference>
<dbReference type="EMBL" id="LOWA01000054">
    <property type="protein sequence ID" value="KVE24552.1"/>
    <property type="molecule type" value="Genomic_DNA"/>
</dbReference>
<evidence type="ECO:0000313" key="3">
    <source>
        <dbReference type="Proteomes" id="UP000062788"/>
    </source>
</evidence>
<reference evidence="2 3" key="1">
    <citation type="submission" date="2015-11" db="EMBL/GenBank/DDBJ databases">
        <title>Expanding the genomic diversity of Burkholderia species for the development of highly accurate diagnostics.</title>
        <authorList>
            <person name="Sahl J."/>
            <person name="Keim P."/>
            <person name="Wagner D."/>
        </authorList>
    </citation>
    <scope>NUCLEOTIDE SEQUENCE [LARGE SCALE GENOMIC DNA]</scope>
    <source>
        <strain evidence="2 3">TSV85</strain>
    </source>
</reference>
<evidence type="ECO:0000259" key="1">
    <source>
        <dbReference type="Pfam" id="PF13817"/>
    </source>
</evidence>
<sequence length="64" mass="7218">MFADTVNGATASASANRYASVETCRANRLDAYRYLAWLLQHLPLAKTADDYDALLRSKIRDEPR</sequence>
<protein>
    <recommendedName>
        <fullName evidence="1">Transposase IS66 C-terminal domain-containing protein</fullName>
    </recommendedName>
</protein>